<protein>
    <submittedName>
        <fullName evidence="1">Uncharacterized protein</fullName>
    </submittedName>
</protein>
<keyword evidence="2" id="KW-1185">Reference proteome</keyword>
<proteinExistence type="predicted"/>
<name>A0AAD9R921_9HYME</name>
<reference evidence="1" key="2">
    <citation type="journal article" date="2023" name="Commun. Biol.">
        <title>Intrasexual cuticular hydrocarbon dimorphism in a wasp sheds light on hydrocarbon biosynthesis genes in Hymenoptera.</title>
        <authorList>
            <person name="Moris V.C."/>
            <person name="Podsiadlowski L."/>
            <person name="Martin S."/>
            <person name="Oeyen J.P."/>
            <person name="Donath A."/>
            <person name="Petersen M."/>
            <person name="Wilbrandt J."/>
            <person name="Misof B."/>
            <person name="Liedtke D."/>
            <person name="Thamm M."/>
            <person name="Scheiner R."/>
            <person name="Schmitt T."/>
            <person name="Niehuis O."/>
        </authorList>
    </citation>
    <scope>NUCLEOTIDE SEQUENCE</scope>
    <source>
        <strain evidence="1">GBR_01_08_01A</strain>
    </source>
</reference>
<dbReference type="Proteomes" id="UP001258017">
    <property type="component" value="Unassembled WGS sequence"/>
</dbReference>
<evidence type="ECO:0000313" key="1">
    <source>
        <dbReference type="EMBL" id="KAK2575384.1"/>
    </source>
</evidence>
<comment type="caution">
    <text evidence="1">The sequence shown here is derived from an EMBL/GenBank/DDBJ whole genome shotgun (WGS) entry which is preliminary data.</text>
</comment>
<organism evidence="1 2">
    <name type="scientific">Odynerus spinipes</name>
    <dbReference type="NCBI Taxonomy" id="1348599"/>
    <lineage>
        <taxon>Eukaryota</taxon>
        <taxon>Metazoa</taxon>
        <taxon>Ecdysozoa</taxon>
        <taxon>Arthropoda</taxon>
        <taxon>Hexapoda</taxon>
        <taxon>Insecta</taxon>
        <taxon>Pterygota</taxon>
        <taxon>Neoptera</taxon>
        <taxon>Endopterygota</taxon>
        <taxon>Hymenoptera</taxon>
        <taxon>Apocrita</taxon>
        <taxon>Aculeata</taxon>
        <taxon>Vespoidea</taxon>
        <taxon>Vespidae</taxon>
        <taxon>Eumeninae</taxon>
        <taxon>Odynerus</taxon>
    </lineage>
</organism>
<dbReference type="EMBL" id="JAIFRP010004420">
    <property type="protein sequence ID" value="KAK2575384.1"/>
    <property type="molecule type" value="Genomic_DNA"/>
</dbReference>
<evidence type="ECO:0000313" key="2">
    <source>
        <dbReference type="Proteomes" id="UP001258017"/>
    </source>
</evidence>
<sequence length="185" mass="20745">MALEEASLKQPLGILCQCARYAEIAKNCVPYTVGTQNSVTPKFDIDPIASAAVIWVKNSMEYGKEFYKPILDCAQCKFDEFNASNIDKAWIPVLLDLVSPKELRPNLSYLHTAAQSTQSAELSTLTDMLPHKGRVVKQKDIIWGKDFCLNPIKMTDEPATHFPRVRGCFSVWADQYTSTTGYPAY</sequence>
<dbReference type="AlphaFoldDB" id="A0AAD9R921"/>
<gene>
    <name evidence="1" type="ORF">KPH14_001049</name>
</gene>
<accession>A0AAD9R921</accession>
<reference evidence="1" key="1">
    <citation type="submission" date="2021-08" db="EMBL/GenBank/DDBJ databases">
        <authorList>
            <person name="Misof B."/>
            <person name="Oliver O."/>
            <person name="Podsiadlowski L."/>
            <person name="Donath A."/>
            <person name="Peters R."/>
            <person name="Mayer C."/>
            <person name="Rust J."/>
            <person name="Gunkel S."/>
            <person name="Lesny P."/>
            <person name="Martin S."/>
            <person name="Oeyen J.P."/>
            <person name="Petersen M."/>
            <person name="Panagiotis P."/>
            <person name="Wilbrandt J."/>
            <person name="Tanja T."/>
        </authorList>
    </citation>
    <scope>NUCLEOTIDE SEQUENCE</scope>
    <source>
        <strain evidence="1">GBR_01_08_01A</strain>
        <tissue evidence="1">Thorax + abdomen</tissue>
    </source>
</reference>